<organism evidence="1 2">
    <name type="scientific">Apatococcus fuscideae</name>
    <dbReference type="NCBI Taxonomy" id="2026836"/>
    <lineage>
        <taxon>Eukaryota</taxon>
        <taxon>Viridiplantae</taxon>
        <taxon>Chlorophyta</taxon>
        <taxon>core chlorophytes</taxon>
        <taxon>Trebouxiophyceae</taxon>
        <taxon>Chlorellales</taxon>
        <taxon>Chlorellaceae</taxon>
        <taxon>Apatococcus</taxon>
    </lineage>
</organism>
<feature type="non-terminal residue" evidence="1">
    <location>
        <position position="95"/>
    </location>
</feature>
<name>A0AAW1T610_9CHLO</name>
<evidence type="ECO:0008006" key="3">
    <source>
        <dbReference type="Google" id="ProtNLM"/>
    </source>
</evidence>
<reference evidence="1 2" key="1">
    <citation type="journal article" date="2024" name="Nat. Commun.">
        <title>Phylogenomics reveals the evolutionary origins of lichenization in chlorophyte algae.</title>
        <authorList>
            <person name="Puginier C."/>
            <person name="Libourel C."/>
            <person name="Otte J."/>
            <person name="Skaloud P."/>
            <person name="Haon M."/>
            <person name="Grisel S."/>
            <person name="Petersen M."/>
            <person name="Berrin J.G."/>
            <person name="Delaux P.M."/>
            <person name="Dal Grande F."/>
            <person name="Keller J."/>
        </authorList>
    </citation>
    <scope>NUCLEOTIDE SEQUENCE [LARGE SCALE GENOMIC DNA]</scope>
    <source>
        <strain evidence="1 2">SAG 2523</strain>
    </source>
</reference>
<gene>
    <name evidence="1" type="ORF">WJX84_004690</name>
</gene>
<dbReference type="PANTHER" id="PTHR34044:SF1">
    <property type="entry name" value="NUCLEAR PROTEIN"/>
    <property type="match status" value="1"/>
</dbReference>
<comment type="caution">
    <text evidence="1">The sequence shown here is derived from an EMBL/GenBank/DDBJ whole genome shotgun (WGS) entry which is preliminary data.</text>
</comment>
<proteinExistence type="predicted"/>
<dbReference type="AlphaFoldDB" id="A0AAW1T610"/>
<dbReference type="EMBL" id="JALJOV010000375">
    <property type="protein sequence ID" value="KAK9864249.1"/>
    <property type="molecule type" value="Genomic_DNA"/>
</dbReference>
<protein>
    <recommendedName>
        <fullName evidence="3">Pyrroline-5-carboxylate reductase catalytic N-terminal domain-containing protein</fullName>
    </recommendedName>
</protein>
<sequence>MQDWTVVGGGRVGQALVDMGENDKMVRRGQIVDGPEGPIVVCTRNDDLESVVNATPEPRRKDLVFIQNGMLQPWLAERGLADNTQVLVYFAVAKQ</sequence>
<dbReference type="PANTHER" id="PTHR34044">
    <property type="entry name" value="NUCLEAR PROTEIN"/>
    <property type="match status" value="1"/>
</dbReference>
<dbReference type="Proteomes" id="UP001485043">
    <property type="component" value="Unassembled WGS sequence"/>
</dbReference>
<accession>A0AAW1T610</accession>
<evidence type="ECO:0000313" key="1">
    <source>
        <dbReference type="EMBL" id="KAK9864249.1"/>
    </source>
</evidence>
<evidence type="ECO:0000313" key="2">
    <source>
        <dbReference type="Proteomes" id="UP001485043"/>
    </source>
</evidence>
<keyword evidence="2" id="KW-1185">Reference proteome</keyword>